<keyword evidence="3" id="KW-0548">Nucleotidyltransferase</keyword>
<dbReference type="InterPro" id="IPR051083">
    <property type="entry name" value="GrpII_Intron_Splice-Mob/Def"/>
</dbReference>
<evidence type="ECO:0000256" key="9">
    <source>
        <dbReference type="ARBA" id="ARBA00048173"/>
    </source>
</evidence>
<dbReference type="Proteomes" id="UP001210678">
    <property type="component" value="Unassembled WGS sequence"/>
</dbReference>
<accession>A0ABT4YPB2</accession>
<name>A0ABT4YPB2_9VIBR</name>
<keyword evidence="4" id="KW-0479">Metal-binding</keyword>
<evidence type="ECO:0000256" key="5">
    <source>
        <dbReference type="ARBA" id="ARBA00022842"/>
    </source>
</evidence>
<dbReference type="Pfam" id="PF00078">
    <property type="entry name" value="RVT_1"/>
    <property type="match status" value="1"/>
</dbReference>
<dbReference type="PRINTS" id="PR00866">
    <property type="entry name" value="RNADNAPOLMS"/>
</dbReference>
<organism evidence="11 12">
    <name type="scientific">Vibrio algarum</name>
    <dbReference type="NCBI Taxonomy" id="3020714"/>
    <lineage>
        <taxon>Bacteria</taxon>
        <taxon>Pseudomonadati</taxon>
        <taxon>Pseudomonadota</taxon>
        <taxon>Gammaproteobacteria</taxon>
        <taxon>Vibrionales</taxon>
        <taxon>Vibrionaceae</taxon>
        <taxon>Vibrio</taxon>
    </lineage>
</organism>
<reference evidence="11 12" key="1">
    <citation type="submission" date="2023-01" db="EMBL/GenBank/DDBJ databases">
        <title>Vibrio sp. KJ40-1 sp.nov, isolated from marine algae.</title>
        <authorList>
            <person name="Butt M."/>
            <person name="Kim J.M.J."/>
            <person name="Jeon C.O.C."/>
        </authorList>
    </citation>
    <scope>NUCLEOTIDE SEQUENCE [LARGE SCALE GENOMIC DNA]</scope>
    <source>
        <strain evidence="11 12">KJ40-1</strain>
    </source>
</reference>
<sequence length="388" mass="44821">MKKYSLSSIILDLLKEYKYYTDGGGVAPLPSSSIRELKIGKKFAYSLAGDIKDVHTHISKVIFKQYLSKIPINQSAKAYIVGKSYYDFLEPHRNNYFFLRLDLKNFFHSIKSEVVMDNLLDYFSSEKISENCEQSHASAIYNLIMYKIDSTSNNSVFSDKEVLPMGFPLSPHVSNIVFRKIDLLIEKFCDIHNVTYTRYADDMLFSSKGKVLPRPIFRPLNGTKLQTHESPFLHSNRFYDEISFLVGLDGYKINDSKIKKAVHTISLNGYTIVGSNYSDIKGELKLSNKKTKIIRKLIYELNSNKHDTAIFKKCFKKDMFKPRYQEGAREFLDEFCTNQINNKLLGYKSYILSIVKYDSDRDCCNTETTEKFQSLLVELDACIDKRIG</sequence>
<keyword evidence="6 11" id="KW-0695">RNA-directed DNA polymerase</keyword>
<evidence type="ECO:0000256" key="2">
    <source>
        <dbReference type="ARBA" id="ARBA00022679"/>
    </source>
</evidence>
<feature type="domain" description="Reverse transcriptase" evidence="10">
    <location>
        <begin position="1"/>
        <end position="272"/>
    </location>
</feature>
<proteinExistence type="inferred from homology"/>
<dbReference type="PANTHER" id="PTHR34047:SF7">
    <property type="entry name" value="RNA-DIRECTED DNA POLYMERASE"/>
    <property type="match status" value="1"/>
</dbReference>
<evidence type="ECO:0000313" key="12">
    <source>
        <dbReference type="Proteomes" id="UP001210678"/>
    </source>
</evidence>
<dbReference type="InterPro" id="IPR043502">
    <property type="entry name" value="DNA/RNA_pol_sf"/>
</dbReference>
<keyword evidence="5" id="KW-0460">Magnesium</keyword>
<evidence type="ECO:0000256" key="8">
    <source>
        <dbReference type="ARBA" id="ARBA00034120"/>
    </source>
</evidence>
<evidence type="ECO:0000313" key="11">
    <source>
        <dbReference type="EMBL" id="MDB1123398.1"/>
    </source>
</evidence>
<dbReference type="PANTHER" id="PTHR34047">
    <property type="entry name" value="NUCLEAR INTRON MATURASE 1, MITOCHONDRIAL-RELATED"/>
    <property type="match status" value="1"/>
</dbReference>
<comment type="caution">
    <text evidence="11">The sequence shown here is derived from an EMBL/GenBank/DDBJ whole genome shotgun (WGS) entry which is preliminary data.</text>
</comment>
<keyword evidence="2" id="KW-0808">Transferase</keyword>
<evidence type="ECO:0000256" key="3">
    <source>
        <dbReference type="ARBA" id="ARBA00022695"/>
    </source>
</evidence>
<keyword evidence="7" id="KW-0051">Antiviral defense</keyword>
<comment type="catalytic activity">
    <reaction evidence="9">
        <text>DNA(n) + a 2'-deoxyribonucleoside 5'-triphosphate = DNA(n+1) + diphosphate</text>
        <dbReference type="Rhea" id="RHEA:22508"/>
        <dbReference type="Rhea" id="RHEA-COMP:17339"/>
        <dbReference type="Rhea" id="RHEA-COMP:17340"/>
        <dbReference type="ChEBI" id="CHEBI:33019"/>
        <dbReference type="ChEBI" id="CHEBI:61560"/>
        <dbReference type="ChEBI" id="CHEBI:173112"/>
        <dbReference type="EC" id="2.7.7.49"/>
    </reaction>
</comment>
<keyword evidence="12" id="KW-1185">Reference proteome</keyword>
<evidence type="ECO:0000256" key="6">
    <source>
        <dbReference type="ARBA" id="ARBA00022918"/>
    </source>
</evidence>
<dbReference type="InterPro" id="IPR000477">
    <property type="entry name" value="RT_dom"/>
</dbReference>
<evidence type="ECO:0000256" key="1">
    <source>
        <dbReference type="ARBA" id="ARBA00012493"/>
    </source>
</evidence>
<dbReference type="InterPro" id="IPR000123">
    <property type="entry name" value="Reverse_transcriptase_msDNA"/>
</dbReference>
<evidence type="ECO:0000256" key="7">
    <source>
        <dbReference type="ARBA" id="ARBA00023118"/>
    </source>
</evidence>
<evidence type="ECO:0000256" key="4">
    <source>
        <dbReference type="ARBA" id="ARBA00022723"/>
    </source>
</evidence>
<dbReference type="EC" id="2.7.7.49" evidence="1"/>
<evidence type="ECO:0000259" key="10">
    <source>
        <dbReference type="PROSITE" id="PS50878"/>
    </source>
</evidence>
<dbReference type="PROSITE" id="PS50878">
    <property type="entry name" value="RT_POL"/>
    <property type="match status" value="1"/>
</dbReference>
<dbReference type="RefSeq" id="WP_272133931.1">
    <property type="nucleotide sequence ID" value="NZ_JAQLOI010000001.1"/>
</dbReference>
<comment type="similarity">
    <text evidence="8">Belongs to the bacterial reverse transcriptase family.</text>
</comment>
<dbReference type="SUPFAM" id="SSF56672">
    <property type="entry name" value="DNA/RNA polymerases"/>
    <property type="match status" value="1"/>
</dbReference>
<dbReference type="GO" id="GO:0003964">
    <property type="term" value="F:RNA-directed DNA polymerase activity"/>
    <property type="evidence" value="ECO:0007669"/>
    <property type="project" value="UniProtKB-KW"/>
</dbReference>
<protein>
    <recommendedName>
        <fullName evidence="1">RNA-directed DNA polymerase</fullName>
        <ecNumber evidence="1">2.7.7.49</ecNumber>
    </recommendedName>
</protein>
<gene>
    <name evidence="11" type="ORF">PGX00_06880</name>
</gene>
<dbReference type="EMBL" id="JAQLOI010000001">
    <property type="protein sequence ID" value="MDB1123398.1"/>
    <property type="molecule type" value="Genomic_DNA"/>
</dbReference>
<dbReference type="CDD" id="cd03487">
    <property type="entry name" value="RT_Bac_retron_II"/>
    <property type="match status" value="1"/>
</dbReference>